<protein>
    <recommendedName>
        <fullName evidence="3">Vomeronasal type-1 receptor</fullName>
    </recommendedName>
</protein>
<name>A0ABU7DWJ5_9TELE</name>
<evidence type="ECO:0008006" key="3">
    <source>
        <dbReference type="Google" id="ProtNLM"/>
    </source>
</evidence>
<evidence type="ECO:0000313" key="2">
    <source>
        <dbReference type="Proteomes" id="UP001352852"/>
    </source>
</evidence>
<accession>A0ABU7DWJ5</accession>
<keyword evidence="2" id="KW-1185">Reference proteome</keyword>
<dbReference type="EMBL" id="JAHUTJ010041010">
    <property type="protein sequence ID" value="MED6279417.1"/>
    <property type="molecule type" value="Genomic_DNA"/>
</dbReference>
<sequence length="270" mass="30854">MGEWGNSVHKPQTLMATNTPGDIFRQGAVIYSLCLRLIRIEAFKGGLTGVLWTIALLHHSWVFLISINLEEYKKVELSALQCLSVSLCGNFKSWFQVPAIFSSGSKSSVWILPQPMYSSLRRNPFWIELRLTAPKPTSPGKRTLLTLHHLLHLIFTSNVYSVLPGSASFFHSNHHSSNMLCLQSRFQFHITIYQNKIVKLFSCLLSVILRKVSSHQETHWPVRKTERRRRRRRRNDGAQSALGQLNLLTNSVQFQVTFIEISCHPGTSKQ</sequence>
<evidence type="ECO:0000313" key="1">
    <source>
        <dbReference type="EMBL" id="MED6279417.1"/>
    </source>
</evidence>
<proteinExistence type="predicted"/>
<gene>
    <name evidence="1" type="ORF">CHARACLAT_000660</name>
</gene>
<organism evidence="1 2">
    <name type="scientific">Characodon lateralis</name>
    <dbReference type="NCBI Taxonomy" id="208331"/>
    <lineage>
        <taxon>Eukaryota</taxon>
        <taxon>Metazoa</taxon>
        <taxon>Chordata</taxon>
        <taxon>Craniata</taxon>
        <taxon>Vertebrata</taxon>
        <taxon>Euteleostomi</taxon>
        <taxon>Actinopterygii</taxon>
        <taxon>Neopterygii</taxon>
        <taxon>Teleostei</taxon>
        <taxon>Neoteleostei</taxon>
        <taxon>Acanthomorphata</taxon>
        <taxon>Ovalentaria</taxon>
        <taxon>Atherinomorphae</taxon>
        <taxon>Cyprinodontiformes</taxon>
        <taxon>Goodeidae</taxon>
        <taxon>Characodon</taxon>
    </lineage>
</organism>
<dbReference type="Proteomes" id="UP001352852">
    <property type="component" value="Unassembled WGS sequence"/>
</dbReference>
<comment type="caution">
    <text evidence="1">The sequence shown here is derived from an EMBL/GenBank/DDBJ whole genome shotgun (WGS) entry which is preliminary data.</text>
</comment>
<reference evidence="1 2" key="1">
    <citation type="submission" date="2021-06" db="EMBL/GenBank/DDBJ databases">
        <authorList>
            <person name="Palmer J.M."/>
        </authorList>
    </citation>
    <scope>NUCLEOTIDE SEQUENCE [LARGE SCALE GENOMIC DNA]</scope>
    <source>
        <strain evidence="1 2">CL_MEX2019</strain>
        <tissue evidence="1">Muscle</tissue>
    </source>
</reference>